<comment type="caution">
    <text evidence="2">The sequence shown here is derived from an EMBL/GenBank/DDBJ whole genome shotgun (WGS) entry which is preliminary data.</text>
</comment>
<feature type="compositionally biased region" description="Gly residues" evidence="1">
    <location>
        <begin position="315"/>
        <end position="336"/>
    </location>
</feature>
<evidence type="ECO:0000256" key="1">
    <source>
        <dbReference type="SAM" id="MobiDB-lite"/>
    </source>
</evidence>
<accession>A0A2K4Y6Z4</accession>
<proteinExistence type="predicted"/>
<feature type="compositionally biased region" description="Low complexity" evidence="1">
    <location>
        <begin position="298"/>
        <end position="314"/>
    </location>
</feature>
<evidence type="ECO:0000313" key="3">
    <source>
        <dbReference type="Proteomes" id="UP000236318"/>
    </source>
</evidence>
<dbReference type="RefSeq" id="WP_341477074.1">
    <property type="nucleotide sequence ID" value="NZ_FXEG02000002.1"/>
</dbReference>
<protein>
    <submittedName>
        <fullName evidence="2">Secretion protein EspK</fullName>
    </submittedName>
</protein>
<name>A0A2K4Y6Z4_9MYCO</name>
<evidence type="ECO:0000313" key="2">
    <source>
        <dbReference type="EMBL" id="SOX52560.1"/>
    </source>
</evidence>
<sequence>MGLAPPTGEHAEKMLAPNGWPESDEDINFDRAAQYMQVLRTVSDVADNCHRQQLAIFDGDVWSGSASGAANRQVGTLIEALTSLQDGLATVITWHRNIGRSIIQAKSDIYDNVEVAETKIKALANEFRLTEAERTEAISAVVTATHEANVAVVTITAEQILASKAWKPPSGALQDLLDQKAPPLGLGDEDPSDSSPALPGPVAPPVAGPIASPPAGPSLPGIPVGGQLPTPAIIPAMPATAGASAPGHPTQVGGPATAGAVRRPATVSREGGADDPDGSALPDAQPYEVGPHDDSPRVAPASAGVMPAMPAVPGAAGGGGAGGSVASGGGPGGGGLFYTSDAADDTPCGDLGGRRVFRKKKR</sequence>
<dbReference type="EMBL" id="FXEG02000002">
    <property type="protein sequence ID" value="SOX52560.1"/>
    <property type="molecule type" value="Genomic_DNA"/>
</dbReference>
<dbReference type="AlphaFoldDB" id="A0A2K4Y6Z4"/>
<feature type="compositionally biased region" description="Low complexity" evidence="1">
    <location>
        <begin position="229"/>
        <end position="241"/>
    </location>
</feature>
<feature type="region of interest" description="Disordered" evidence="1">
    <location>
        <begin position="1"/>
        <end position="23"/>
    </location>
</feature>
<organism evidence="2 3">
    <name type="scientific">Mycobacterium ahvazicum</name>
    <dbReference type="NCBI Taxonomy" id="1964395"/>
    <lineage>
        <taxon>Bacteria</taxon>
        <taxon>Bacillati</taxon>
        <taxon>Actinomycetota</taxon>
        <taxon>Actinomycetes</taxon>
        <taxon>Mycobacteriales</taxon>
        <taxon>Mycobacteriaceae</taxon>
        <taxon>Mycobacterium</taxon>
        <taxon>Mycobacterium simiae complex</taxon>
    </lineage>
</organism>
<keyword evidence="3" id="KW-1185">Reference proteome</keyword>
<gene>
    <name evidence="2" type="ORF">MAAFP003_1226</name>
</gene>
<dbReference type="Proteomes" id="UP000236318">
    <property type="component" value="Unassembled WGS sequence"/>
</dbReference>
<feature type="region of interest" description="Disordered" evidence="1">
    <location>
        <begin position="172"/>
        <end position="362"/>
    </location>
</feature>
<feature type="compositionally biased region" description="Pro residues" evidence="1">
    <location>
        <begin position="198"/>
        <end position="217"/>
    </location>
</feature>
<reference evidence="2" key="1">
    <citation type="submission" date="2018-01" db="EMBL/GenBank/DDBJ databases">
        <authorList>
            <consortium name="Urmite Genomes"/>
        </authorList>
    </citation>
    <scope>NUCLEOTIDE SEQUENCE [LARGE SCALE GENOMIC DNA]</scope>
    <source>
        <strain evidence="2">AFP003</strain>
    </source>
</reference>